<dbReference type="InterPro" id="IPR016162">
    <property type="entry name" value="Ald_DH_N"/>
</dbReference>
<evidence type="ECO:0000259" key="5">
    <source>
        <dbReference type="Pfam" id="PF00171"/>
    </source>
</evidence>
<dbReference type="Pfam" id="PF00171">
    <property type="entry name" value="Aldedh"/>
    <property type="match status" value="1"/>
</dbReference>
<evidence type="ECO:0000313" key="7">
    <source>
        <dbReference type="Proteomes" id="UP000549617"/>
    </source>
</evidence>
<proteinExistence type="inferred from homology"/>
<dbReference type="InterPro" id="IPR016161">
    <property type="entry name" value="Ald_DH/histidinol_DH"/>
</dbReference>
<comment type="similarity">
    <text evidence="1 4">Belongs to the aldehyde dehydrogenase family.</text>
</comment>
<dbReference type="SUPFAM" id="SSF53720">
    <property type="entry name" value="ALDH-like"/>
    <property type="match status" value="1"/>
</dbReference>
<keyword evidence="7" id="KW-1185">Reference proteome</keyword>
<evidence type="ECO:0000256" key="2">
    <source>
        <dbReference type="ARBA" id="ARBA00023002"/>
    </source>
</evidence>
<accession>A0A7W9AG00</accession>
<dbReference type="Gene3D" id="3.40.605.10">
    <property type="entry name" value="Aldehyde Dehydrogenase, Chain A, domain 1"/>
    <property type="match status" value="1"/>
</dbReference>
<protein>
    <submittedName>
        <fullName evidence="6">Acyl-CoA reductase-like NAD-dependent aldehyde dehydrogenase</fullName>
    </submittedName>
</protein>
<organism evidence="6 7">
    <name type="scientific">Sphingobium boeckii</name>
    <dbReference type="NCBI Taxonomy" id="1082345"/>
    <lineage>
        <taxon>Bacteria</taxon>
        <taxon>Pseudomonadati</taxon>
        <taxon>Pseudomonadota</taxon>
        <taxon>Alphaproteobacteria</taxon>
        <taxon>Sphingomonadales</taxon>
        <taxon>Sphingomonadaceae</taxon>
        <taxon>Sphingobium</taxon>
    </lineage>
</organism>
<evidence type="ECO:0000256" key="4">
    <source>
        <dbReference type="RuleBase" id="RU003345"/>
    </source>
</evidence>
<feature type="domain" description="Aldehyde dehydrogenase" evidence="5">
    <location>
        <begin position="5"/>
        <end position="453"/>
    </location>
</feature>
<name>A0A7W9AG00_9SPHN</name>
<dbReference type="RefSeq" id="WP_184015340.1">
    <property type="nucleotide sequence ID" value="NZ_JACIJC010000001.1"/>
</dbReference>
<dbReference type="EMBL" id="JACIJC010000001">
    <property type="protein sequence ID" value="MBB5684759.1"/>
    <property type="molecule type" value="Genomic_DNA"/>
</dbReference>
<dbReference type="AlphaFoldDB" id="A0A7W9AG00"/>
<dbReference type="InterPro" id="IPR016163">
    <property type="entry name" value="Ald_DH_C"/>
</dbReference>
<gene>
    <name evidence="6" type="ORF">FHS49_000750</name>
</gene>
<dbReference type="InterPro" id="IPR029510">
    <property type="entry name" value="Ald_DH_CS_GLU"/>
</dbReference>
<dbReference type="PROSITE" id="PS00687">
    <property type="entry name" value="ALDEHYDE_DEHYDR_GLU"/>
    <property type="match status" value="1"/>
</dbReference>
<feature type="active site" evidence="3">
    <location>
        <position position="230"/>
    </location>
</feature>
<evidence type="ECO:0000256" key="3">
    <source>
        <dbReference type="PROSITE-ProRule" id="PRU10007"/>
    </source>
</evidence>
<dbReference type="Gene3D" id="3.40.309.10">
    <property type="entry name" value="Aldehyde Dehydrogenase, Chain A, domain 2"/>
    <property type="match status" value="1"/>
</dbReference>
<dbReference type="InterPro" id="IPR015590">
    <property type="entry name" value="Aldehyde_DH_dom"/>
</dbReference>
<dbReference type="FunFam" id="3.40.309.10:FF:000009">
    <property type="entry name" value="Aldehyde dehydrogenase A"/>
    <property type="match status" value="1"/>
</dbReference>
<evidence type="ECO:0000313" key="6">
    <source>
        <dbReference type="EMBL" id="MBB5684759.1"/>
    </source>
</evidence>
<evidence type="ECO:0000256" key="1">
    <source>
        <dbReference type="ARBA" id="ARBA00009986"/>
    </source>
</evidence>
<dbReference type="PANTHER" id="PTHR11699">
    <property type="entry name" value="ALDEHYDE DEHYDROGENASE-RELATED"/>
    <property type="match status" value="1"/>
</dbReference>
<reference evidence="6 7" key="1">
    <citation type="submission" date="2020-08" db="EMBL/GenBank/DDBJ databases">
        <title>Genomic Encyclopedia of Type Strains, Phase IV (KMG-IV): sequencing the most valuable type-strain genomes for metagenomic binning, comparative biology and taxonomic classification.</title>
        <authorList>
            <person name="Goeker M."/>
        </authorList>
    </citation>
    <scope>NUCLEOTIDE SEQUENCE [LARGE SCALE GENOMIC DNA]</scope>
    <source>
        <strain evidence="6 7">DSM 25079</strain>
    </source>
</reference>
<sequence length="475" mass="51384">MSEILKIISPVDGTLYRESRFSTDADAEGTLASALQAAGSWKDYSVSDRVGILDAFVEAFIARSDDLARMTAWQIGRPLAKSDETGDLHYLYEYYKSTLPEFGAEVLLAGSADERRFARREPCGVNLSICAWNYPVVMLSSLILAPLLTGNIVIFKHAPQTAHISAVINEAARVAGLPEGVLQALDLTNAQCAKMLASGSIDLVNFVGSSRGGHEVRQASAAQFIREIFELGGKDAAYVMADADIAISASELVRASFSNSGQSCCSVERIYVHDAVYDKFLDQFVAAARRWTIGHPVDEVVELGPVINAAAARRIEAEVAQALQAGARDILGCPTPDVSNPDAYVTPKVLIGVDHSMLIMRAETFGPIAPIMRVRSDEDAVALMNDTEYGLTSSVWTNDIDRGLALGQRINTGNFYVNQADYVDEHLPWGGIKASGLGRTDGFSWVESLTRTKGYYARRLVQPAAAIPLDALADR</sequence>
<dbReference type="GO" id="GO:0016620">
    <property type="term" value="F:oxidoreductase activity, acting on the aldehyde or oxo group of donors, NAD or NADP as acceptor"/>
    <property type="evidence" value="ECO:0007669"/>
    <property type="project" value="InterPro"/>
</dbReference>
<comment type="caution">
    <text evidence="6">The sequence shown here is derived from an EMBL/GenBank/DDBJ whole genome shotgun (WGS) entry which is preliminary data.</text>
</comment>
<dbReference type="Proteomes" id="UP000549617">
    <property type="component" value="Unassembled WGS sequence"/>
</dbReference>
<keyword evidence="2 4" id="KW-0560">Oxidoreductase</keyword>